<proteinExistence type="predicted"/>
<name>A0ABD0MP32_CIRMR</name>
<feature type="compositionally biased region" description="Basic and acidic residues" evidence="1">
    <location>
        <begin position="194"/>
        <end position="205"/>
    </location>
</feature>
<evidence type="ECO:0000256" key="1">
    <source>
        <dbReference type="SAM" id="MobiDB-lite"/>
    </source>
</evidence>
<comment type="caution">
    <text evidence="2">The sequence shown here is derived from an EMBL/GenBank/DDBJ whole genome shotgun (WGS) entry which is preliminary data.</text>
</comment>
<accession>A0ABD0MP32</accession>
<dbReference type="AlphaFoldDB" id="A0ABD0MP32"/>
<sequence length="205" mass="22247">MEGQAHAGEQVHNSRIVVGLGHGAEGKTKDHGAMEDLDHGAIADLDRRDIVDLEHGAKAGLDHGAVADCGTMEDLGCGAVADCGTMVDLGHGTMSDPEEPGSMVEQAEQGAVAGQAEQEHGQTGRESIGKRRPLRRFCSRSCHLLGHWRRLVVRQGLWHRLVDRRGLWIAVCSPHTENGDRHYRQCSGQGKTCRAADHRDASRTR</sequence>
<dbReference type="Proteomes" id="UP001529510">
    <property type="component" value="Unassembled WGS sequence"/>
</dbReference>
<evidence type="ECO:0000313" key="2">
    <source>
        <dbReference type="EMBL" id="KAL0151360.1"/>
    </source>
</evidence>
<organism evidence="2 3">
    <name type="scientific">Cirrhinus mrigala</name>
    <name type="common">Mrigala</name>
    <dbReference type="NCBI Taxonomy" id="683832"/>
    <lineage>
        <taxon>Eukaryota</taxon>
        <taxon>Metazoa</taxon>
        <taxon>Chordata</taxon>
        <taxon>Craniata</taxon>
        <taxon>Vertebrata</taxon>
        <taxon>Euteleostomi</taxon>
        <taxon>Actinopterygii</taxon>
        <taxon>Neopterygii</taxon>
        <taxon>Teleostei</taxon>
        <taxon>Ostariophysi</taxon>
        <taxon>Cypriniformes</taxon>
        <taxon>Cyprinidae</taxon>
        <taxon>Labeoninae</taxon>
        <taxon>Labeonini</taxon>
        <taxon>Cirrhinus</taxon>
    </lineage>
</organism>
<evidence type="ECO:0000313" key="3">
    <source>
        <dbReference type="Proteomes" id="UP001529510"/>
    </source>
</evidence>
<feature type="region of interest" description="Disordered" evidence="1">
    <location>
        <begin position="178"/>
        <end position="205"/>
    </location>
</feature>
<dbReference type="EMBL" id="JAMKFB020000248">
    <property type="protein sequence ID" value="KAL0151360.1"/>
    <property type="molecule type" value="Genomic_DNA"/>
</dbReference>
<gene>
    <name evidence="2" type="ORF">M9458_053354</name>
</gene>
<protein>
    <submittedName>
        <fullName evidence="2">Uncharacterized protein</fullName>
    </submittedName>
</protein>
<keyword evidence="3" id="KW-1185">Reference proteome</keyword>
<reference evidence="2 3" key="1">
    <citation type="submission" date="2024-05" db="EMBL/GenBank/DDBJ databases">
        <title>Genome sequencing and assembly of Indian major carp, Cirrhinus mrigala (Hamilton, 1822).</title>
        <authorList>
            <person name="Mohindra V."/>
            <person name="Chowdhury L.M."/>
            <person name="Lal K."/>
            <person name="Jena J.K."/>
        </authorList>
    </citation>
    <scope>NUCLEOTIDE SEQUENCE [LARGE SCALE GENOMIC DNA]</scope>
    <source>
        <strain evidence="2">CM1030</strain>
        <tissue evidence="2">Blood</tissue>
    </source>
</reference>